<protein>
    <submittedName>
        <fullName evidence="2">Uncharacterized protein</fullName>
    </submittedName>
</protein>
<evidence type="ECO:0000313" key="3">
    <source>
        <dbReference type="Proteomes" id="UP000594342"/>
    </source>
</evidence>
<feature type="region of interest" description="Disordered" evidence="1">
    <location>
        <begin position="228"/>
        <end position="249"/>
    </location>
</feature>
<gene>
    <name evidence="2" type="ORF">YASMINEVIRUS_1046</name>
</gene>
<sequence>MSVRILFVTFYGAIEYVGKIVDTFNDLVTLANNNKSIRSTNKTLDMIDEISYLKYKNDENMTHDQISRLIIDRVNKNKITHIFWFFFPDVNVLKTVREKTKIKNVFYNFEDPVSFNIFLVQNLRYVDYFINPIKRNERKYTYVLGKQVHTVPMYDDTVIAVNDTTATLNFNDNPPSQIDDNVFLSNEDLGTNTIDSDDINDRCSNKGFVNSVFGVNVFEDSVFSDDGTTNTELDSGPGSSLGADTNTRSDTGTVARTDVAILIDDDYTKYDAQEREAVDNYVQKIKNYCIDNNTTLNMYGSTNLETYFPDIYVDTCESLNYFGINARLVIVLDLRTGLDKGTNKLIDRCIRYGVPVLSNSNQVNSTVHERGLKRSKGVKRFDGSGDLPISQCTKNGKVGLITLDNLDIINKTLSSTSQGTLTNSTERDSTHELQQILKTEFLTISEWANKILDVLMYK</sequence>
<keyword evidence="3" id="KW-1185">Reference proteome</keyword>
<comment type="caution">
    <text evidence="2">The sequence shown here is derived from an EMBL/GenBank/DDBJ whole genome shotgun (WGS) entry which is preliminary data.</text>
</comment>
<evidence type="ECO:0000313" key="2">
    <source>
        <dbReference type="EMBL" id="VBB18583.1"/>
    </source>
</evidence>
<dbReference type="EMBL" id="UPSH01000001">
    <property type="protein sequence ID" value="VBB18583.1"/>
    <property type="molecule type" value="Genomic_DNA"/>
</dbReference>
<accession>A0A5K0UAT1</accession>
<organism evidence="2 3">
    <name type="scientific">Yasminevirus sp. GU-2018</name>
    <dbReference type="NCBI Taxonomy" id="2420051"/>
    <lineage>
        <taxon>Viruses</taxon>
        <taxon>Varidnaviria</taxon>
        <taxon>Bamfordvirae</taxon>
        <taxon>Nucleocytoviricota</taxon>
        <taxon>Megaviricetes</taxon>
        <taxon>Imitervirales</taxon>
        <taxon>Mimiviridae</taxon>
        <taxon>Klosneuvirinae</taxon>
        <taxon>Yasminevirus</taxon>
        <taxon>Yasminevirus saudimassiliense</taxon>
    </lineage>
</organism>
<proteinExistence type="predicted"/>
<dbReference type="Proteomes" id="UP000594342">
    <property type="component" value="Unassembled WGS sequence"/>
</dbReference>
<evidence type="ECO:0000256" key="1">
    <source>
        <dbReference type="SAM" id="MobiDB-lite"/>
    </source>
</evidence>
<reference evidence="2 3" key="1">
    <citation type="submission" date="2018-10" db="EMBL/GenBank/DDBJ databases">
        <authorList>
            <consortium name="IHU Genomes"/>
        </authorList>
    </citation>
    <scope>NUCLEOTIDE SEQUENCE [LARGE SCALE GENOMIC DNA]</scope>
    <source>
        <strain evidence="2 3">A1</strain>
    </source>
</reference>
<name>A0A5K0UAT1_9VIRU</name>